<dbReference type="OrthoDB" id="9789440at2"/>
<dbReference type="SUPFAM" id="SSF51556">
    <property type="entry name" value="Metallo-dependent hydrolases"/>
    <property type="match status" value="1"/>
</dbReference>
<name>A0A1H2ZIR8_9RHOB</name>
<dbReference type="Proteomes" id="UP000199118">
    <property type="component" value="Unassembled WGS sequence"/>
</dbReference>
<dbReference type="AlphaFoldDB" id="A0A1H2ZIR8"/>
<dbReference type="EMBL" id="FNMZ01000003">
    <property type="protein sequence ID" value="SDX17265.1"/>
    <property type="molecule type" value="Genomic_DNA"/>
</dbReference>
<proteinExistence type="predicted"/>
<protein>
    <recommendedName>
        <fullName evidence="3">Amidohydrolase family protein</fullName>
    </recommendedName>
</protein>
<reference evidence="1 2" key="1">
    <citation type="submission" date="2016-10" db="EMBL/GenBank/DDBJ databases">
        <authorList>
            <person name="de Groot N.N."/>
        </authorList>
    </citation>
    <scope>NUCLEOTIDE SEQUENCE [LARGE SCALE GENOMIC DNA]</scope>
    <source>
        <strain evidence="1 2">DSM 17890</strain>
    </source>
</reference>
<evidence type="ECO:0000313" key="1">
    <source>
        <dbReference type="EMBL" id="SDX17265.1"/>
    </source>
</evidence>
<keyword evidence="2" id="KW-1185">Reference proteome</keyword>
<evidence type="ECO:0008006" key="3">
    <source>
        <dbReference type="Google" id="ProtNLM"/>
    </source>
</evidence>
<dbReference type="RefSeq" id="WP_092682023.1">
    <property type="nucleotide sequence ID" value="NZ_FNMZ01000003.1"/>
</dbReference>
<sequence>MSNQSNPKDFVTPDMSDIDEARIDALMRGAVDLHVHSGPSVMPRQLDHLAALEEASAAGMRAIVFKDHYYPSSVAAEMFNERFPDMVAEALGSVVLNNAVGGFNPYAVEPALRMGAKIVWMPTISAANHIRAGHRKNLLPTKVPMLKQAGLSPVNALGEVVDSVKQVLDLVAQHDATLSAGHLHISEIWPLFEEARRRGVTRLLVNHPTFTIEASYADMRELAEAGVFLEHSACMFIENRMRSIGADVLAELIEAGTIGQTFFGSDLGQINAPRPVEGMRMTIRLLLAMGYSDEEVRAMVSGNAARLVGLGHEAPALARSA</sequence>
<accession>A0A1H2ZIR8</accession>
<gene>
    <name evidence="1" type="ORF">SAMN05444336_103526</name>
</gene>
<dbReference type="Pfam" id="PF19799">
    <property type="entry name" value="DUF6282"/>
    <property type="match status" value="1"/>
</dbReference>
<dbReference type="InterPro" id="IPR032466">
    <property type="entry name" value="Metal_Hydrolase"/>
</dbReference>
<dbReference type="InterPro" id="IPR046249">
    <property type="entry name" value="DUF6282"/>
</dbReference>
<organism evidence="1 2">
    <name type="scientific">Albimonas donghaensis</name>
    <dbReference type="NCBI Taxonomy" id="356660"/>
    <lineage>
        <taxon>Bacteria</taxon>
        <taxon>Pseudomonadati</taxon>
        <taxon>Pseudomonadota</taxon>
        <taxon>Alphaproteobacteria</taxon>
        <taxon>Rhodobacterales</taxon>
        <taxon>Paracoccaceae</taxon>
        <taxon>Albimonas</taxon>
    </lineage>
</organism>
<evidence type="ECO:0000313" key="2">
    <source>
        <dbReference type="Proteomes" id="UP000199118"/>
    </source>
</evidence>
<dbReference type="Gene3D" id="3.20.20.140">
    <property type="entry name" value="Metal-dependent hydrolases"/>
    <property type="match status" value="1"/>
</dbReference>